<dbReference type="RefSeq" id="WP_284589675.1">
    <property type="nucleotide sequence ID" value="NZ_JASNVP010000005.1"/>
</dbReference>
<evidence type="ECO:0000313" key="2">
    <source>
        <dbReference type="Proteomes" id="UP001226160"/>
    </source>
</evidence>
<dbReference type="Proteomes" id="UP001226160">
    <property type="component" value="Unassembled WGS sequence"/>
</dbReference>
<sequence length="243" mass="27232">MKKQWDAVADFMEAGGQIVGQEDWSFRERCSYQERVRSECRETWDAIVMGDGVEIADGYADVIYAAMTGLLNLAGRDKAEQIFQAVVDANTSKVDGSLGPVRRDKDGKILKPAGFVPPNQKIKEILGETTMSIKEAQEWLNQRSGPTQPLYAVMVQLDGDGDTDYRLVCGEQNMSSSFKTADWTSLTFAREVAHRIITKVVRIKNGKYEVTRVFIVKKDTNCRIISEVKADAEESHTPPRSQM</sequence>
<gene>
    <name evidence="1" type="ORF">QPX54_06210</name>
</gene>
<dbReference type="InterPro" id="IPR023292">
    <property type="entry name" value="NTP_PyroPHydrolase-like_dom_sf"/>
</dbReference>
<protein>
    <submittedName>
        <fullName evidence="1">Uncharacterized protein</fullName>
    </submittedName>
</protein>
<comment type="caution">
    <text evidence="1">The sequence shown here is derived from an EMBL/GenBank/DDBJ whole genome shotgun (WGS) entry which is preliminary data.</text>
</comment>
<proteinExistence type="predicted"/>
<reference evidence="1" key="1">
    <citation type="submission" date="2023-05" db="EMBL/GenBank/DDBJ databases">
        <title>Metabolic capabilities are highly conserved among human nasal-associated Corynebacterium species in pangenomic analyses.</title>
        <authorList>
            <person name="Tran T.H."/>
            <person name="Roberts A.Q."/>
            <person name="Escapa I.F."/>
            <person name="Gao W."/>
            <person name="Conlan S."/>
            <person name="Kong H."/>
            <person name="Segre J.A."/>
            <person name="Kelly M.S."/>
            <person name="Lemon K.P."/>
        </authorList>
    </citation>
    <scope>NUCLEOTIDE SEQUENCE</scope>
    <source>
        <strain evidence="1">KPL2654</strain>
    </source>
</reference>
<dbReference type="Gene3D" id="1.10.3420.10">
    <property type="entry name" value="putative ntp pyrophosphohydrolase like domain"/>
    <property type="match status" value="1"/>
</dbReference>
<organism evidence="1 2">
    <name type="scientific">Corynebacterium propinquum</name>
    <dbReference type="NCBI Taxonomy" id="43769"/>
    <lineage>
        <taxon>Bacteria</taxon>
        <taxon>Bacillati</taxon>
        <taxon>Actinomycetota</taxon>
        <taxon>Actinomycetes</taxon>
        <taxon>Mycobacteriales</taxon>
        <taxon>Corynebacteriaceae</taxon>
        <taxon>Corynebacterium</taxon>
    </lineage>
</organism>
<dbReference type="EMBL" id="JASNVP010000005">
    <property type="protein sequence ID" value="MDK4326105.1"/>
    <property type="molecule type" value="Genomic_DNA"/>
</dbReference>
<dbReference type="AlphaFoldDB" id="A0AAP4BTE7"/>
<name>A0AAP4BTE7_9CORY</name>
<evidence type="ECO:0000313" key="1">
    <source>
        <dbReference type="EMBL" id="MDK4326105.1"/>
    </source>
</evidence>
<accession>A0AAP4BTE7</accession>